<dbReference type="OrthoDB" id="5986675at2759"/>
<feature type="domain" description="Band 7" evidence="1">
    <location>
        <begin position="44"/>
        <end position="162"/>
    </location>
</feature>
<proteinExistence type="predicted"/>
<name>A0A8J1UIF9_OWEFU</name>
<reference evidence="2" key="1">
    <citation type="submission" date="2022-03" db="EMBL/GenBank/DDBJ databases">
        <authorList>
            <person name="Martin C."/>
        </authorList>
    </citation>
    <scope>NUCLEOTIDE SEQUENCE</scope>
</reference>
<evidence type="ECO:0000313" key="3">
    <source>
        <dbReference type="Proteomes" id="UP000749559"/>
    </source>
</evidence>
<organism evidence="2 3">
    <name type="scientific">Owenia fusiformis</name>
    <name type="common">Polychaete worm</name>
    <dbReference type="NCBI Taxonomy" id="6347"/>
    <lineage>
        <taxon>Eukaryota</taxon>
        <taxon>Metazoa</taxon>
        <taxon>Spiralia</taxon>
        <taxon>Lophotrochozoa</taxon>
        <taxon>Annelida</taxon>
        <taxon>Polychaeta</taxon>
        <taxon>Sedentaria</taxon>
        <taxon>Canalipalpata</taxon>
        <taxon>Sabellida</taxon>
        <taxon>Oweniida</taxon>
        <taxon>Oweniidae</taxon>
        <taxon>Owenia</taxon>
    </lineage>
</organism>
<comment type="caution">
    <text evidence="2">The sequence shown here is derived from an EMBL/GenBank/DDBJ whole genome shotgun (WGS) entry which is preliminary data.</text>
</comment>
<evidence type="ECO:0000259" key="1">
    <source>
        <dbReference type="Pfam" id="PF01145"/>
    </source>
</evidence>
<dbReference type="Pfam" id="PF01145">
    <property type="entry name" value="Band_7"/>
    <property type="match status" value="1"/>
</dbReference>
<gene>
    <name evidence="2" type="ORF">OFUS_LOCUS13732</name>
</gene>
<sequence length="335" mass="37376">MAEKFVYLIGVAVGVVALLILILVPSSFSYLEYHEFGFVKRKTTGEVSLDKVYGSGRYAIGPDHMFKTFTSSAHVVYMDNIDVFASDKLEVTMSATFQYFLREEDLADLHKAYDIYYAPIMKTSAVDALKGASTIHSTRDFIRNRKEIEADLFKAVRERLGGKCCEKDCGTPGNPSCYSGCKAYSTCTKSDKGLFASVRYFQLGQVKIPMDVEGRFLQALILNEQTEREHFLQEATVVRKETEGLVKDIINEAHEISQNATAQANLILSQANATATQTLENAQMTGLRTLFNGLGISMTDNHKMSFNYLRNLKDLSNLHMAVDFNSLMVGPLKSP</sequence>
<dbReference type="AlphaFoldDB" id="A0A8J1UIF9"/>
<dbReference type="EMBL" id="CAIIXF020000007">
    <property type="protein sequence ID" value="CAH1788143.1"/>
    <property type="molecule type" value="Genomic_DNA"/>
</dbReference>
<evidence type="ECO:0000313" key="2">
    <source>
        <dbReference type="EMBL" id="CAH1788143.1"/>
    </source>
</evidence>
<dbReference type="Proteomes" id="UP000749559">
    <property type="component" value="Unassembled WGS sequence"/>
</dbReference>
<keyword evidence="3" id="KW-1185">Reference proteome</keyword>
<accession>A0A8J1UIF9</accession>
<dbReference type="InterPro" id="IPR001107">
    <property type="entry name" value="Band_7"/>
</dbReference>
<protein>
    <recommendedName>
        <fullName evidence="1">Band 7 domain-containing protein</fullName>
    </recommendedName>
</protein>